<protein>
    <submittedName>
        <fullName evidence="1">Tyrosine-tRNA ligase cytoplasmic-like</fullName>
    </submittedName>
</protein>
<keyword evidence="1" id="KW-0436">Ligase</keyword>
<comment type="caution">
    <text evidence="1">The sequence shown here is derived from an EMBL/GenBank/DDBJ whole genome shotgun (WGS) entry which is preliminary data.</text>
</comment>
<proteinExistence type="predicted"/>
<dbReference type="AlphaFoldDB" id="A0A392QX80"/>
<feature type="non-terminal residue" evidence="1">
    <location>
        <position position="71"/>
    </location>
</feature>
<dbReference type="EMBL" id="LXQA010161820">
    <property type="protein sequence ID" value="MCI27855.1"/>
    <property type="molecule type" value="Genomic_DNA"/>
</dbReference>
<keyword evidence="2" id="KW-1185">Reference proteome</keyword>
<sequence length="71" mass="8037">MRIVQPHPKTDVSCTVMLGEHVMRTSVGSVACYSLQNANISGPTLNFSTSYYRRENEKRAYGIQIPYLNNK</sequence>
<reference evidence="1 2" key="1">
    <citation type="journal article" date="2018" name="Front. Plant Sci.">
        <title>Red Clover (Trifolium pratense) and Zigzag Clover (T. medium) - A Picture of Genomic Similarities and Differences.</title>
        <authorList>
            <person name="Dluhosova J."/>
            <person name="Istvanek J."/>
            <person name="Nedelnik J."/>
            <person name="Repkova J."/>
        </authorList>
    </citation>
    <scope>NUCLEOTIDE SEQUENCE [LARGE SCALE GENOMIC DNA]</scope>
    <source>
        <strain evidence="2">cv. 10/8</strain>
        <tissue evidence="1">Leaf</tissue>
    </source>
</reference>
<evidence type="ECO:0000313" key="2">
    <source>
        <dbReference type="Proteomes" id="UP000265520"/>
    </source>
</evidence>
<dbReference type="GO" id="GO:0016874">
    <property type="term" value="F:ligase activity"/>
    <property type="evidence" value="ECO:0007669"/>
    <property type="project" value="UniProtKB-KW"/>
</dbReference>
<dbReference type="Proteomes" id="UP000265520">
    <property type="component" value="Unassembled WGS sequence"/>
</dbReference>
<evidence type="ECO:0000313" key="1">
    <source>
        <dbReference type="EMBL" id="MCI27855.1"/>
    </source>
</evidence>
<name>A0A392QX80_9FABA</name>
<organism evidence="1 2">
    <name type="scientific">Trifolium medium</name>
    <dbReference type="NCBI Taxonomy" id="97028"/>
    <lineage>
        <taxon>Eukaryota</taxon>
        <taxon>Viridiplantae</taxon>
        <taxon>Streptophyta</taxon>
        <taxon>Embryophyta</taxon>
        <taxon>Tracheophyta</taxon>
        <taxon>Spermatophyta</taxon>
        <taxon>Magnoliopsida</taxon>
        <taxon>eudicotyledons</taxon>
        <taxon>Gunneridae</taxon>
        <taxon>Pentapetalae</taxon>
        <taxon>rosids</taxon>
        <taxon>fabids</taxon>
        <taxon>Fabales</taxon>
        <taxon>Fabaceae</taxon>
        <taxon>Papilionoideae</taxon>
        <taxon>50 kb inversion clade</taxon>
        <taxon>NPAAA clade</taxon>
        <taxon>Hologalegina</taxon>
        <taxon>IRL clade</taxon>
        <taxon>Trifolieae</taxon>
        <taxon>Trifolium</taxon>
    </lineage>
</organism>
<accession>A0A392QX80</accession>